<evidence type="ECO:0000313" key="7">
    <source>
        <dbReference type="Proteomes" id="UP000179251"/>
    </source>
</evidence>
<name>A0A1F5VGG7_9BACT</name>
<protein>
    <recommendedName>
        <fullName evidence="8">Membrane fusion protein biotin-lipoyl like domain-containing protein</fullName>
    </recommendedName>
</protein>
<keyword evidence="5" id="KW-1133">Transmembrane helix</keyword>
<feature type="coiled-coil region" evidence="3">
    <location>
        <begin position="101"/>
        <end position="144"/>
    </location>
</feature>
<evidence type="ECO:0000256" key="3">
    <source>
        <dbReference type="SAM" id="Coils"/>
    </source>
</evidence>
<evidence type="ECO:0008006" key="8">
    <source>
        <dbReference type="Google" id="ProtNLM"/>
    </source>
</evidence>
<feature type="region of interest" description="Disordered" evidence="4">
    <location>
        <begin position="527"/>
        <end position="551"/>
    </location>
</feature>
<sequence length="551" mass="59319">MFKNITRLALEHKFVVGIAIAFLAYGGYWGYKKMTDTSGETKYLLAEIKRGTITASVFGSGQVSASNQVDIKARAAGDVVYVGAKNGDGVVAGALLIRLDARDAQKSVRDAEANLENAKLSLERFKVENSKEKLEADLKKAYEDGFNETSNAFLDLPAIMAGLNDLLFKNNFISSQTNLNYYSDAVKSYDEKAVLYKDDAFNSYQAARKAYDQNFADYKSTSRFSDEAAVEKIANQTYDTTKVIAEAVKDASNLIQFYKDKLIERDLKPNALADAHLSSLNTYTSKTNSHITSLLSVKDAIQDKKDAFINADFDLKSQELSVKQRENALLDAKEKLSDYFVRAPADGVAAKINFKNGDSVSGGAVAATFITRQRLAEISLNEVDVAKIKVGQKSTLTFDAIPELSISGEVAEIDAIGAVAQGVVSYTVKITFDTQPASPAGGDERVKPGMSVSAAVITDVKTDVLIAPVSAVKSQGSMQYAEIKNSEAAPIRTQVETGIANDEFIEIISGAKEGDLVVTGTISAQTATTQTQQQSGGLRIPGLPGQGGGRR</sequence>
<comment type="caution">
    <text evidence="6">The sequence shown here is derived from an EMBL/GenBank/DDBJ whole genome shotgun (WGS) entry which is preliminary data.</text>
</comment>
<keyword evidence="2 3" id="KW-0175">Coiled coil</keyword>
<dbReference type="Gene3D" id="1.10.287.470">
    <property type="entry name" value="Helix hairpin bin"/>
    <property type="match status" value="1"/>
</dbReference>
<keyword evidence="5" id="KW-0812">Transmembrane</keyword>
<evidence type="ECO:0000256" key="4">
    <source>
        <dbReference type="SAM" id="MobiDB-lite"/>
    </source>
</evidence>
<proteinExistence type="predicted"/>
<dbReference type="Gene3D" id="2.40.420.20">
    <property type="match status" value="1"/>
</dbReference>
<evidence type="ECO:0000256" key="2">
    <source>
        <dbReference type="ARBA" id="ARBA00023054"/>
    </source>
</evidence>
<dbReference type="GO" id="GO:0030313">
    <property type="term" value="C:cell envelope"/>
    <property type="evidence" value="ECO:0007669"/>
    <property type="project" value="UniProtKB-SubCell"/>
</dbReference>
<reference evidence="6 7" key="1">
    <citation type="journal article" date="2016" name="Nat. Commun.">
        <title>Thousands of microbial genomes shed light on interconnected biogeochemical processes in an aquifer system.</title>
        <authorList>
            <person name="Anantharaman K."/>
            <person name="Brown C.T."/>
            <person name="Hug L.A."/>
            <person name="Sharon I."/>
            <person name="Castelle C.J."/>
            <person name="Probst A.J."/>
            <person name="Thomas B.C."/>
            <person name="Singh A."/>
            <person name="Wilkins M.J."/>
            <person name="Karaoz U."/>
            <person name="Brodie E.L."/>
            <person name="Williams K.H."/>
            <person name="Hubbard S.S."/>
            <person name="Banfield J.F."/>
        </authorList>
    </citation>
    <scope>NUCLEOTIDE SEQUENCE [LARGE SCALE GENOMIC DNA]</scope>
</reference>
<dbReference type="PANTHER" id="PTHR32347:SF23">
    <property type="entry name" value="BLL5650 PROTEIN"/>
    <property type="match status" value="1"/>
</dbReference>
<keyword evidence="5" id="KW-0472">Membrane</keyword>
<dbReference type="SUPFAM" id="SSF111369">
    <property type="entry name" value="HlyD-like secretion proteins"/>
    <property type="match status" value="1"/>
</dbReference>
<gene>
    <name evidence="6" type="ORF">A2834_03595</name>
</gene>
<dbReference type="EMBL" id="MFHD01000017">
    <property type="protein sequence ID" value="OGF62522.1"/>
    <property type="molecule type" value="Genomic_DNA"/>
</dbReference>
<accession>A0A1F5VGG7</accession>
<feature type="transmembrane region" description="Helical" evidence="5">
    <location>
        <begin position="12"/>
        <end position="31"/>
    </location>
</feature>
<feature type="compositionally biased region" description="Low complexity" evidence="4">
    <location>
        <begin position="527"/>
        <end position="537"/>
    </location>
</feature>
<dbReference type="Proteomes" id="UP000179251">
    <property type="component" value="Unassembled WGS sequence"/>
</dbReference>
<evidence type="ECO:0000256" key="5">
    <source>
        <dbReference type="SAM" id="Phobius"/>
    </source>
</evidence>
<dbReference type="PANTHER" id="PTHR32347">
    <property type="entry name" value="EFFLUX SYSTEM COMPONENT YKNX-RELATED"/>
    <property type="match status" value="1"/>
</dbReference>
<dbReference type="Gene3D" id="2.40.30.170">
    <property type="match status" value="1"/>
</dbReference>
<dbReference type="Gene3D" id="2.40.50.100">
    <property type="match status" value="1"/>
</dbReference>
<organism evidence="6 7">
    <name type="scientific">Candidatus Giovannonibacteria bacterium RIFCSPHIGHO2_01_FULL_45_23</name>
    <dbReference type="NCBI Taxonomy" id="1798325"/>
    <lineage>
        <taxon>Bacteria</taxon>
        <taxon>Candidatus Giovannoniibacteriota</taxon>
    </lineage>
</organism>
<evidence type="ECO:0000313" key="6">
    <source>
        <dbReference type="EMBL" id="OGF62522.1"/>
    </source>
</evidence>
<comment type="subcellular location">
    <subcellularLocation>
        <location evidence="1">Cell envelope</location>
    </subcellularLocation>
</comment>
<evidence type="ECO:0000256" key="1">
    <source>
        <dbReference type="ARBA" id="ARBA00004196"/>
    </source>
</evidence>
<dbReference type="InterPro" id="IPR050465">
    <property type="entry name" value="UPF0194_transport"/>
</dbReference>
<dbReference type="STRING" id="1798325.A2834_03595"/>
<dbReference type="AlphaFoldDB" id="A0A1F5VGG7"/>